<dbReference type="GO" id="GO:0010181">
    <property type="term" value="F:FMN binding"/>
    <property type="evidence" value="ECO:0007669"/>
    <property type="project" value="TreeGrafter"/>
</dbReference>
<dbReference type="PANTHER" id="PTHR30543">
    <property type="entry name" value="CHROMATE REDUCTASE"/>
    <property type="match status" value="1"/>
</dbReference>
<dbReference type="GO" id="GO:0016491">
    <property type="term" value="F:oxidoreductase activity"/>
    <property type="evidence" value="ECO:0007669"/>
    <property type="project" value="InterPro"/>
</dbReference>
<evidence type="ECO:0000313" key="3">
    <source>
        <dbReference type="Proteomes" id="UP000269198"/>
    </source>
</evidence>
<gene>
    <name evidence="2" type="ORF">EFW17_08850</name>
</gene>
<dbReference type="InterPro" id="IPR005025">
    <property type="entry name" value="FMN_Rdtase-like_dom"/>
</dbReference>
<dbReference type="InterPro" id="IPR029039">
    <property type="entry name" value="Flavoprotein-like_sf"/>
</dbReference>
<comment type="caution">
    <text evidence="2">The sequence shown here is derived from an EMBL/GenBank/DDBJ whole genome shotgun (WGS) entry which is preliminary data.</text>
</comment>
<dbReference type="InterPro" id="IPR050712">
    <property type="entry name" value="NAD(P)H-dep_reductase"/>
</dbReference>
<proteinExistence type="predicted"/>
<evidence type="ECO:0000259" key="1">
    <source>
        <dbReference type="Pfam" id="PF03358"/>
    </source>
</evidence>
<dbReference type="OrthoDB" id="9812295at2"/>
<name>A0A3N0ECR8_9ACTN</name>
<sequence>MSTARETTGDETPLRVAVIIGSVREGRAGTAIAEWFTGQVRRRDDYELDLVDLAEEPLPVVLPDSDTVPEPVTNLSRRLAAADAFVIVTPEYNHGYPASLKNAIDWFYDEWSAKPVAFVSYAGRSQGIRSVEQLRQVFVEVHAMTTRDGVSIDLERVDEHGWPTEAGIDGAAKLALDELAWWGRALREARAVHPYTA</sequence>
<keyword evidence="3" id="KW-1185">Reference proteome</keyword>
<protein>
    <submittedName>
        <fullName evidence="2">NADPH-dependent oxidoreductase</fullName>
    </submittedName>
</protein>
<feature type="domain" description="NADPH-dependent FMN reductase-like" evidence="1">
    <location>
        <begin position="15"/>
        <end position="151"/>
    </location>
</feature>
<accession>A0A3N0ECR8</accession>
<dbReference type="RefSeq" id="WP_123200826.1">
    <property type="nucleotide sequence ID" value="NZ_RJMB01000006.1"/>
</dbReference>
<dbReference type="PANTHER" id="PTHR30543:SF21">
    <property type="entry name" value="NAD(P)H-DEPENDENT FMN REDUCTASE LOT6"/>
    <property type="match status" value="1"/>
</dbReference>
<dbReference type="Pfam" id="PF03358">
    <property type="entry name" value="FMN_red"/>
    <property type="match status" value="1"/>
</dbReference>
<dbReference type="GO" id="GO:0005829">
    <property type="term" value="C:cytosol"/>
    <property type="evidence" value="ECO:0007669"/>
    <property type="project" value="TreeGrafter"/>
</dbReference>
<dbReference type="Proteomes" id="UP000269198">
    <property type="component" value="Unassembled WGS sequence"/>
</dbReference>
<organism evidence="2 3">
    <name type="scientific">Halostreptopolyspora alba</name>
    <dbReference type="NCBI Taxonomy" id="2487137"/>
    <lineage>
        <taxon>Bacteria</taxon>
        <taxon>Bacillati</taxon>
        <taxon>Actinomycetota</taxon>
        <taxon>Actinomycetes</taxon>
        <taxon>Streptosporangiales</taxon>
        <taxon>Nocardiopsidaceae</taxon>
        <taxon>Halostreptopolyspora</taxon>
    </lineage>
</organism>
<dbReference type="AlphaFoldDB" id="A0A3N0ECR8"/>
<dbReference type="SUPFAM" id="SSF52218">
    <property type="entry name" value="Flavoproteins"/>
    <property type="match status" value="1"/>
</dbReference>
<dbReference type="Gene3D" id="3.40.50.360">
    <property type="match status" value="1"/>
</dbReference>
<reference evidence="2 3" key="1">
    <citation type="submission" date="2018-11" db="EMBL/GenBank/DDBJ databases">
        <title>The genome draft of YIM 96095.</title>
        <authorList>
            <person name="Tang S.-K."/>
            <person name="Chunyu W.-X."/>
            <person name="Feng Y.-Z."/>
        </authorList>
    </citation>
    <scope>NUCLEOTIDE SEQUENCE [LARGE SCALE GENOMIC DNA]</scope>
    <source>
        <strain evidence="2 3">YIM 96095</strain>
    </source>
</reference>
<dbReference type="EMBL" id="RJMB01000006">
    <property type="protein sequence ID" value="RNL85569.1"/>
    <property type="molecule type" value="Genomic_DNA"/>
</dbReference>
<evidence type="ECO:0000313" key="2">
    <source>
        <dbReference type="EMBL" id="RNL85569.1"/>
    </source>
</evidence>